<keyword evidence="8" id="KW-0699">rRNA-binding</keyword>
<evidence type="ECO:0000313" key="11">
    <source>
        <dbReference type="EMBL" id="PQB08505.1"/>
    </source>
</evidence>
<comment type="caution">
    <text evidence="11">The sequence shown here is derived from an EMBL/GenBank/DDBJ whole genome shotgun (WGS) entry which is preliminary data.</text>
</comment>
<dbReference type="NCBIfam" id="TIGR02191">
    <property type="entry name" value="RNaseIII"/>
    <property type="match status" value="1"/>
</dbReference>
<dbReference type="InterPro" id="IPR036389">
    <property type="entry name" value="RNase_III_sf"/>
</dbReference>
<evidence type="ECO:0000313" key="12">
    <source>
        <dbReference type="Proteomes" id="UP000239522"/>
    </source>
</evidence>
<dbReference type="Gene3D" id="1.10.1520.10">
    <property type="entry name" value="Ribonuclease III domain"/>
    <property type="match status" value="1"/>
</dbReference>
<keyword evidence="8" id="KW-0698">rRNA processing</keyword>
<dbReference type="GO" id="GO:0006397">
    <property type="term" value="P:mRNA processing"/>
    <property type="evidence" value="ECO:0007669"/>
    <property type="project" value="UniProtKB-UniRule"/>
</dbReference>
<dbReference type="PANTHER" id="PTHR11207">
    <property type="entry name" value="RIBONUCLEASE III"/>
    <property type="match status" value="1"/>
</dbReference>
<organism evidence="11 12">
    <name type="scientific">Polaribacter filamentus</name>
    <dbReference type="NCBI Taxonomy" id="53483"/>
    <lineage>
        <taxon>Bacteria</taxon>
        <taxon>Pseudomonadati</taxon>
        <taxon>Bacteroidota</taxon>
        <taxon>Flavobacteriia</taxon>
        <taxon>Flavobacteriales</taxon>
        <taxon>Flavobacteriaceae</taxon>
    </lineage>
</organism>
<proteinExistence type="inferred from homology"/>
<dbReference type="SMART" id="SM00358">
    <property type="entry name" value="DSRM"/>
    <property type="match status" value="1"/>
</dbReference>
<keyword evidence="6 8" id="KW-0378">Hydrolase</keyword>
<dbReference type="GO" id="GO:0003725">
    <property type="term" value="F:double-stranded RNA binding"/>
    <property type="evidence" value="ECO:0007669"/>
    <property type="project" value="TreeGrafter"/>
</dbReference>
<feature type="binding site" evidence="8">
    <location>
        <position position="133"/>
    </location>
    <ligand>
        <name>Mg(2+)</name>
        <dbReference type="ChEBI" id="CHEBI:18420"/>
    </ligand>
</feature>
<dbReference type="GO" id="GO:0005737">
    <property type="term" value="C:cytoplasm"/>
    <property type="evidence" value="ECO:0007669"/>
    <property type="project" value="UniProtKB-SubCell"/>
</dbReference>
<dbReference type="GO" id="GO:0008033">
    <property type="term" value="P:tRNA processing"/>
    <property type="evidence" value="ECO:0007669"/>
    <property type="project" value="UniProtKB-KW"/>
</dbReference>
<keyword evidence="12" id="KW-1185">Reference proteome</keyword>
<keyword evidence="5 8" id="KW-0255">Endonuclease</keyword>
<evidence type="ECO:0000259" key="9">
    <source>
        <dbReference type="PROSITE" id="PS50137"/>
    </source>
</evidence>
<keyword evidence="8" id="KW-0963">Cytoplasm</keyword>
<comment type="subunit">
    <text evidence="8">Homodimer.</text>
</comment>
<keyword evidence="8" id="KW-0460">Magnesium</keyword>
<evidence type="ECO:0000256" key="2">
    <source>
        <dbReference type="ARBA" id="ARBA00010183"/>
    </source>
</evidence>
<dbReference type="RefSeq" id="WP_104810696.1">
    <property type="nucleotide sequence ID" value="NZ_MQUA01000013.1"/>
</dbReference>
<dbReference type="GO" id="GO:0046872">
    <property type="term" value="F:metal ion binding"/>
    <property type="evidence" value="ECO:0007669"/>
    <property type="project" value="UniProtKB-KW"/>
</dbReference>
<dbReference type="GO" id="GO:0010468">
    <property type="term" value="P:regulation of gene expression"/>
    <property type="evidence" value="ECO:0007669"/>
    <property type="project" value="TreeGrafter"/>
</dbReference>
<comment type="similarity">
    <text evidence="2">Belongs to the ribonuclease III family.</text>
</comment>
<dbReference type="Proteomes" id="UP000239522">
    <property type="component" value="Unassembled WGS sequence"/>
</dbReference>
<keyword evidence="7 8" id="KW-0694">RNA-binding</keyword>
<dbReference type="EC" id="3.1.26.3" evidence="8"/>
<evidence type="ECO:0000256" key="1">
    <source>
        <dbReference type="ARBA" id="ARBA00000109"/>
    </source>
</evidence>
<keyword evidence="8" id="KW-0819">tRNA processing</keyword>
<comment type="subcellular location">
    <subcellularLocation>
        <location evidence="8">Cytoplasm</location>
    </subcellularLocation>
</comment>
<dbReference type="InterPro" id="IPR011907">
    <property type="entry name" value="RNase_III"/>
</dbReference>
<dbReference type="HAMAP" id="MF_00104">
    <property type="entry name" value="RNase_III"/>
    <property type="match status" value="1"/>
</dbReference>
<dbReference type="PROSITE" id="PS00517">
    <property type="entry name" value="RNASE_3_1"/>
    <property type="match status" value="1"/>
</dbReference>
<dbReference type="PROSITE" id="PS50142">
    <property type="entry name" value="RNASE_3_2"/>
    <property type="match status" value="1"/>
</dbReference>
<evidence type="ECO:0000256" key="3">
    <source>
        <dbReference type="ARBA" id="ARBA00022664"/>
    </source>
</evidence>
<evidence type="ECO:0000256" key="8">
    <source>
        <dbReference type="HAMAP-Rule" id="MF_00104"/>
    </source>
</evidence>
<feature type="active site" evidence="8">
    <location>
        <position position="133"/>
    </location>
</feature>
<dbReference type="OrthoDB" id="9805026at2"/>
<keyword evidence="3 8" id="KW-0507">mRNA processing</keyword>
<dbReference type="SMART" id="SM00535">
    <property type="entry name" value="RIBOc"/>
    <property type="match status" value="1"/>
</dbReference>
<comment type="function">
    <text evidence="8">Digests double-stranded RNA. Involved in the processing of primary rRNA transcript to yield the immediate precursors to the large and small rRNAs (23S and 16S). Processes some mRNAs, and tRNAs when they are encoded in the rRNA operon. Processes pre-crRNA and tracrRNA of type II CRISPR loci if present in the organism.</text>
</comment>
<dbReference type="PROSITE" id="PS50137">
    <property type="entry name" value="DS_RBD"/>
    <property type="match status" value="1"/>
</dbReference>
<keyword evidence="8" id="KW-0479">Metal-binding</keyword>
<keyword evidence="4 8" id="KW-0540">Nuclease</keyword>
<evidence type="ECO:0000256" key="4">
    <source>
        <dbReference type="ARBA" id="ARBA00022722"/>
    </source>
</evidence>
<dbReference type="EMBL" id="MQUA01000013">
    <property type="protein sequence ID" value="PQB08505.1"/>
    <property type="molecule type" value="Genomic_DNA"/>
</dbReference>
<gene>
    <name evidence="8" type="primary">rnc</name>
    <name evidence="11" type="ORF">BST83_16285</name>
</gene>
<dbReference type="Pfam" id="PF00035">
    <property type="entry name" value="dsrm"/>
    <property type="match status" value="1"/>
</dbReference>
<feature type="binding site" evidence="8">
    <location>
        <position position="130"/>
    </location>
    <ligand>
        <name>Mg(2+)</name>
        <dbReference type="ChEBI" id="CHEBI:18420"/>
    </ligand>
</feature>
<reference evidence="11 12" key="1">
    <citation type="submission" date="2016-11" db="EMBL/GenBank/DDBJ databases">
        <title>Trade-off between light-utilization and light-protection in marine flavobacteria.</title>
        <authorList>
            <person name="Kumagai Y."/>
        </authorList>
    </citation>
    <scope>NUCLEOTIDE SEQUENCE [LARGE SCALE GENOMIC DNA]</scope>
    <source>
        <strain evidence="11 12">ATCC 700397</strain>
    </source>
</reference>
<evidence type="ECO:0000259" key="10">
    <source>
        <dbReference type="PROSITE" id="PS50142"/>
    </source>
</evidence>
<dbReference type="InterPro" id="IPR014720">
    <property type="entry name" value="dsRBD_dom"/>
</dbReference>
<feature type="domain" description="RNase III" evidence="10">
    <location>
        <begin position="19"/>
        <end position="144"/>
    </location>
</feature>
<dbReference type="SUPFAM" id="SSF69065">
    <property type="entry name" value="RNase III domain-like"/>
    <property type="match status" value="1"/>
</dbReference>
<dbReference type="InterPro" id="IPR000999">
    <property type="entry name" value="RNase_III_dom"/>
</dbReference>
<dbReference type="CDD" id="cd00593">
    <property type="entry name" value="RIBOc"/>
    <property type="match status" value="1"/>
</dbReference>
<dbReference type="SUPFAM" id="SSF54768">
    <property type="entry name" value="dsRNA-binding domain-like"/>
    <property type="match status" value="1"/>
</dbReference>
<name>A0A2S7L0Q5_9FLAO</name>
<feature type="binding site" evidence="8">
    <location>
        <position position="61"/>
    </location>
    <ligand>
        <name>Mg(2+)</name>
        <dbReference type="ChEBI" id="CHEBI:18420"/>
    </ligand>
</feature>
<protein>
    <recommendedName>
        <fullName evidence="8">Ribonuclease 3</fullName>
        <ecNumber evidence="8">3.1.26.3</ecNumber>
    </recommendedName>
    <alternativeName>
        <fullName evidence="8">Ribonuclease III</fullName>
        <shortName evidence="8">RNase III</shortName>
    </alternativeName>
</protein>
<evidence type="ECO:0000256" key="7">
    <source>
        <dbReference type="ARBA" id="ARBA00022884"/>
    </source>
</evidence>
<sequence length="245" mass="28031">MNFIRKIVTSTSKEDQELNSELKKLLNYSPRSINNYKKAFTHRSFQIQDSKGNPINYERLEFLGDSILGSAIAAYLYNKVPKGTEGYLTQMRSKIVSREHLNELGKDLNLIRFVKSNIDQANVGDNIHGNIFEALIGAIYLDKGYNSCQKFIYQNVIVPYVDIAKLEGKITSYKGLIIEWCQKQKKKYKFDTYEDSGNETIKHFSVKISIDGEQVAKGRATSKKKAEEQASKRVYYTLQKQISVG</sequence>
<dbReference type="PANTHER" id="PTHR11207:SF0">
    <property type="entry name" value="RIBONUCLEASE 3"/>
    <property type="match status" value="1"/>
</dbReference>
<dbReference type="GO" id="GO:0004525">
    <property type="term" value="F:ribonuclease III activity"/>
    <property type="evidence" value="ECO:0007669"/>
    <property type="project" value="UniProtKB-UniRule"/>
</dbReference>
<evidence type="ECO:0000256" key="6">
    <source>
        <dbReference type="ARBA" id="ARBA00022801"/>
    </source>
</evidence>
<comment type="catalytic activity">
    <reaction evidence="1 8">
        <text>Endonucleolytic cleavage to 5'-phosphomonoester.</text>
        <dbReference type="EC" id="3.1.26.3"/>
    </reaction>
</comment>
<dbReference type="AlphaFoldDB" id="A0A2S7L0Q5"/>
<dbReference type="Gene3D" id="3.30.160.20">
    <property type="match status" value="1"/>
</dbReference>
<evidence type="ECO:0000256" key="5">
    <source>
        <dbReference type="ARBA" id="ARBA00022759"/>
    </source>
</evidence>
<dbReference type="GO" id="GO:0006364">
    <property type="term" value="P:rRNA processing"/>
    <property type="evidence" value="ECO:0007669"/>
    <property type="project" value="UniProtKB-UniRule"/>
</dbReference>
<dbReference type="Pfam" id="PF14622">
    <property type="entry name" value="Ribonucleas_3_3"/>
    <property type="match status" value="1"/>
</dbReference>
<feature type="active site" evidence="8">
    <location>
        <position position="65"/>
    </location>
</feature>
<comment type="cofactor">
    <cofactor evidence="8">
        <name>Mg(2+)</name>
        <dbReference type="ChEBI" id="CHEBI:18420"/>
    </cofactor>
</comment>
<dbReference type="GO" id="GO:0019843">
    <property type="term" value="F:rRNA binding"/>
    <property type="evidence" value="ECO:0007669"/>
    <property type="project" value="UniProtKB-KW"/>
</dbReference>
<feature type="domain" description="DRBM" evidence="9">
    <location>
        <begin position="172"/>
        <end position="240"/>
    </location>
</feature>
<accession>A0A2S7L0Q5</accession>